<protein>
    <submittedName>
        <fullName evidence="4">Amino acid ABC transporter substrate-binding protein</fullName>
    </submittedName>
</protein>
<evidence type="ECO:0000256" key="1">
    <source>
        <dbReference type="ARBA" id="ARBA00010333"/>
    </source>
</evidence>
<name>A0A2T1K3E2_9GAMM</name>
<comment type="similarity">
    <text evidence="1">Belongs to the bacterial solute-binding protein 3 family.</text>
</comment>
<evidence type="ECO:0000313" key="4">
    <source>
        <dbReference type="EMBL" id="PSF04595.1"/>
    </source>
</evidence>
<reference evidence="4 5" key="1">
    <citation type="submission" date="2018-03" db="EMBL/GenBank/DDBJ databases">
        <title>Marinobacter brunus sp. nov., a marine bacterium of Gamma-proteobacteria isolated from the surface seawater of the South China Sea.</title>
        <authorList>
            <person name="Cheng H."/>
            <person name="Wu Y.-H."/>
            <person name="Xamxidin M."/>
            <person name="Xu X.-W."/>
        </authorList>
    </citation>
    <scope>NUCLEOTIDE SEQUENCE [LARGE SCALE GENOMIC DNA]</scope>
    <source>
        <strain evidence="4 5">NH169-3</strain>
    </source>
</reference>
<dbReference type="Pfam" id="PF00497">
    <property type="entry name" value="SBP_bac_3"/>
    <property type="match status" value="1"/>
</dbReference>
<accession>A0A2T1K3E2</accession>
<proteinExistence type="inferred from homology"/>
<sequence length="240" mass="27591">MSLPARELSVEPSGDEPQTLRFNISPNGYPPYLIVSDQGPSGIMWDVMNLIAPRLGFNVEPVKIPRKRVDPMLADGYIDATPRTIEWTENPGDYLFTDPVVSVEEVFFFPKASELSYEHPTDLYGKIIVAHLGYVYPVLEPYFSDRRIRRFDVSRDRDLFTFVLHGDQFHAALADRLAGQWILKNEGLSDQFRTSSESISQFGFRFMLRKDRSKFADAFNKELVKIRENGELDGILSKYR</sequence>
<evidence type="ECO:0000256" key="2">
    <source>
        <dbReference type="ARBA" id="ARBA00022729"/>
    </source>
</evidence>
<dbReference type="Gene3D" id="3.40.190.10">
    <property type="entry name" value="Periplasmic binding protein-like II"/>
    <property type="match status" value="2"/>
</dbReference>
<dbReference type="SUPFAM" id="SSF53850">
    <property type="entry name" value="Periplasmic binding protein-like II"/>
    <property type="match status" value="1"/>
</dbReference>
<dbReference type="InterPro" id="IPR001638">
    <property type="entry name" value="Solute-binding_3/MltF_N"/>
</dbReference>
<organism evidence="4 5">
    <name type="scientific">Marinobacter fuscus</name>
    <dbReference type="NCBI Taxonomy" id="2109942"/>
    <lineage>
        <taxon>Bacteria</taxon>
        <taxon>Pseudomonadati</taxon>
        <taxon>Pseudomonadota</taxon>
        <taxon>Gammaproteobacteria</taxon>
        <taxon>Pseudomonadales</taxon>
        <taxon>Marinobacteraceae</taxon>
        <taxon>Marinobacter</taxon>
    </lineage>
</organism>
<gene>
    <name evidence="4" type="ORF">C7H09_19425</name>
</gene>
<feature type="domain" description="Solute-binding protein family 3/N-terminal" evidence="3">
    <location>
        <begin position="19"/>
        <end position="240"/>
    </location>
</feature>
<dbReference type="AlphaFoldDB" id="A0A2T1K3E2"/>
<keyword evidence="2" id="KW-0732">Signal</keyword>
<dbReference type="SMART" id="SM00062">
    <property type="entry name" value="PBPb"/>
    <property type="match status" value="1"/>
</dbReference>
<dbReference type="OrthoDB" id="8771774at2"/>
<dbReference type="PANTHER" id="PTHR35936:SF35">
    <property type="entry name" value="L-CYSTINE-BINDING PROTEIN TCYJ"/>
    <property type="match status" value="1"/>
</dbReference>
<evidence type="ECO:0000313" key="5">
    <source>
        <dbReference type="Proteomes" id="UP000239866"/>
    </source>
</evidence>
<dbReference type="Proteomes" id="UP000239866">
    <property type="component" value="Unassembled WGS sequence"/>
</dbReference>
<dbReference type="EMBL" id="PXNP01000111">
    <property type="protein sequence ID" value="PSF04595.1"/>
    <property type="molecule type" value="Genomic_DNA"/>
</dbReference>
<keyword evidence="5" id="KW-1185">Reference proteome</keyword>
<comment type="caution">
    <text evidence="4">The sequence shown here is derived from an EMBL/GenBank/DDBJ whole genome shotgun (WGS) entry which is preliminary data.</text>
</comment>
<dbReference type="PANTHER" id="PTHR35936">
    <property type="entry name" value="MEMBRANE-BOUND LYTIC MUREIN TRANSGLYCOSYLASE F"/>
    <property type="match status" value="1"/>
</dbReference>
<evidence type="ECO:0000259" key="3">
    <source>
        <dbReference type="SMART" id="SM00062"/>
    </source>
</evidence>